<keyword evidence="4" id="KW-0812">Transmembrane</keyword>
<keyword evidence="8 11" id="KW-1015">Disulfide bond</keyword>
<evidence type="ECO:0000256" key="3">
    <source>
        <dbReference type="ARBA" id="ARBA00022583"/>
    </source>
</evidence>
<keyword evidence="3" id="KW-0254">Endocytosis</keyword>
<proteinExistence type="predicted"/>
<dbReference type="InterPro" id="IPR002172">
    <property type="entry name" value="LDrepeatLR_classA_rpt"/>
</dbReference>
<reference evidence="13 14" key="1">
    <citation type="submission" date="2022-05" db="EMBL/GenBank/DDBJ databases">
        <authorList>
            <consortium name="Genoscope - CEA"/>
            <person name="William W."/>
        </authorList>
    </citation>
    <scope>NUCLEOTIDE SEQUENCE [LARGE SCALE GENOMIC DNA]</scope>
</reference>
<dbReference type="SMART" id="SM00192">
    <property type="entry name" value="LDLa"/>
    <property type="match status" value="1"/>
</dbReference>
<dbReference type="Proteomes" id="UP001159427">
    <property type="component" value="Unassembled WGS sequence"/>
</dbReference>
<organism evidence="13 14">
    <name type="scientific">Porites evermanni</name>
    <dbReference type="NCBI Taxonomy" id="104178"/>
    <lineage>
        <taxon>Eukaryota</taxon>
        <taxon>Metazoa</taxon>
        <taxon>Cnidaria</taxon>
        <taxon>Anthozoa</taxon>
        <taxon>Hexacorallia</taxon>
        <taxon>Scleractinia</taxon>
        <taxon>Fungiina</taxon>
        <taxon>Poritidae</taxon>
        <taxon>Porites</taxon>
    </lineage>
</organism>
<dbReference type="PANTHER" id="PTHR22722">
    <property type="entry name" value="LOW-DENSITY LIPOPROTEIN RECEPTOR-RELATED PROTEIN 2-RELATED"/>
    <property type="match status" value="1"/>
</dbReference>
<evidence type="ECO:0000256" key="7">
    <source>
        <dbReference type="ARBA" id="ARBA00023136"/>
    </source>
</evidence>
<gene>
    <name evidence="13" type="ORF">PEVE_00017972</name>
</gene>
<keyword evidence="2" id="KW-0245">EGF-like domain</keyword>
<comment type="caution">
    <text evidence="13">The sequence shown here is derived from an EMBL/GenBank/DDBJ whole genome shotgun (WGS) entry which is preliminary data.</text>
</comment>
<dbReference type="Pfam" id="PF00057">
    <property type="entry name" value="Ldl_recept_a"/>
    <property type="match status" value="1"/>
</dbReference>
<evidence type="ECO:0000256" key="8">
    <source>
        <dbReference type="ARBA" id="ARBA00023157"/>
    </source>
</evidence>
<evidence type="ECO:0000256" key="1">
    <source>
        <dbReference type="ARBA" id="ARBA00004167"/>
    </source>
</evidence>
<evidence type="ECO:0000256" key="10">
    <source>
        <dbReference type="ARBA" id="ARBA00023180"/>
    </source>
</evidence>
<protein>
    <submittedName>
        <fullName evidence="13">Uncharacterized protein</fullName>
    </submittedName>
</protein>
<dbReference type="InterPro" id="IPR011042">
    <property type="entry name" value="6-blade_b-propeller_TolB-like"/>
</dbReference>
<keyword evidence="14" id="KW-1185">Reference proteome</keyword>
<keyword evidence="9" id="KW-0675">Receptor</keyword>
<keyword evidence="10" id="KW-0325">Glycoprotein</keyword>
<dbReference type="InterPro" id="IPR000033">
    <property type="entry name" value="LDLR_classB_rpt"/>
</dbReference>
<dbReference type="PROSITE" id="PS01209">
    <property type="entry name" value="LDLRA_1"/>
    <property type="match status" value="1"/>
</dbReference>
<dbReference type="Pfam" id="PF00058">
    <property type="entry name" value="Ldl_recept_b"/>
    <property type="match status" value="1"/>
</dbReference>
<keyword evidence="7" id="KW-0472">Membrane</keyword>
<evidence type="ECO:0000256" key="6">
    <source>
        <dbReference type="ARBA" id="ARBA00022989"/>
    </source>
</evidence>
<dbReference type="SMART" id="SM00135">
    <property type="entry name" value="LY"/>
    <property type="match status" value="2"/>
</dbReference>
<evidence type="ECO:0000256" key="5">
    <source>
        <dbReference type="ARBA" id="ARBA00022737"/>
    </source>
</evidence>
<feature type="disulfide bond" evidence="11">
    <location>
        <begin position="114"/>
        <end position="126"/>
    </location>
</feature>
<keyword evidence="6" id="KW-1133">Transmembrane helix</keyword>
<feature type="repeat" description="LDL-receptor class B" evidence="12">
    <location>
        <begin position="24"/>
        <end position="66"/>
    </location>
</feature>
<comment type="subcellular location">
    <subcellularLocation>
        <location evidence="1">Membrane</location>
        <topology evidence="1">Single-pass membrane protein</topology>
    </subcellularLocation>
</comment>
<dbReference type="PROSITE" id="PS50068">
    <property type="entry name" value="LDLRA_2"/>
    <property type="match status" value="1"/>
</dbReference>
<dbReference type="Gene3D" id="2.120.10.30">
    <property type="entry name" value="TolB, C-terminal domain"/>
    <property type="match status" value="1"/>
</dbReference>
<dbReference type="Gene3D" id="4.10.400.10">
    <property type="entry name" value="Low-density Lipoprotein Receptor"/>
    <property type="match status" value="1"/>
</dbReference>
<accession>A0ABN8SCB3</accession>
<dbReference type="EMBL" id="CALNXI010002453">
    <property type="protein sequence ID" value="CAH3187845.1"/>
    <property type="molecule type" value="Genomic_DNA"/>
</dbReference>
<dbReference type="SUPFAM" id="SSF57424">
    <property type="entry name" value="LDL receptor-like module"/>
    <property type="match status" value="1"/>
</dbReference>
<feature type="disulfide bond" evidence="11">
    <location>
        <begin position="121"/>
        <end position="139"/>
    </location>
</feature>
<name>A0ABN8SCB3_9CNID</name>
<dbReference type="SUPFAM" id="SSF63825">
    <property type="entry name" value="YWTD domain"/>
    <property type="match status" value="1"/>
</dbReference>
<sequence length="153" mass="17012">MAGVDKTLLSAASPGDLAVDKARNRLYWTDTTMKRIEYADLTGMNRATLIETNVLQPVGLAVHGSYVYWIDRESRNVMKIREDDRRGRTVQAAIDDLSDMIVVDTLKTSAPKTCRPEQFTCSNGQCIPQGWICDDSEDCNDGSDEQNCSKSLS</sequence>
<dbReference type="InterPro" id="IPR036055">
    <property type="entry name" value="LDL_receptor-like_sf"/>
</dbReference>
<dbReference type="InterPro" id="IPR023415">
    <property type="entry name" value="LDLR_class-A_CS"/>
</dbReference>
<keyword evidence="5" id="KW-0677">Repeat</keyword>
<evidence type="ECO:0000313" key="14">
    <source>
        <dbReference type="Proteomes" id="UP001159427"/>
    </source>
</evidence>
<evidence type="ECO:0000256" key="2">
    <source>
        <dbReference type="ARBA" id="ARBA00022536"/>
    </source>
</evidence>
<evidence type="ECO:0000256" key="9">
    <source>
        <dbReference type="ARBA" id="ARBA00023170"/>
    </source>
</evidence>
<dbReference type="CDD" id="cd00112">
    <property type="entry name" value="LDLa"/>
    <property type="match status" value="1"/>
</dbReference>
<evidence type="ECO:0000256" key="4">
    <source>
        <dbReference type="ARBA" id="ARBA00022692"/>
    </source>
</evidence>
<evidence type="ECO:0000313" key="13">
    <source>
        <dbReference type="EMBL" id="CAH3187845.1"/>
    </source>
</evidence>
<feature type="disulfide bond" evidence="11">
    <location>
        <begin position="133"/>
        <end position="148"/>
    </location>
</feature>
<evidence type="ECO:0000256" key="12">
    <source>
        <dbReference type="PROSITE-ProRule" id="PRU00461"/>
    </source>
</evidence>
<dbReference type="InterPro" id="IPR051221">
    <property type="entry name" value="LDLR-related"/>
</dbReference>
<evidence type="ECO:0000256" key="11">
    <source>
        <dbReference type="PROSITE-ProRule" id="PRU00124"/>
    </source>
</evidence>
<dbReference type="PROSITE" id="PS51120">
    <property type="entry name" value="LDLRB"/>
    <property type="match status" value="1"/>
</dbReference>